<dbReference type="RefSeq" id="XP_060335013.1">
    <property type="nucleotide sequence ID" value="XM_060465844.1"/>
</dbReference>
<dbReference type="GeneID" id="85349392"/>
<name>A0AA39NDX9_ARMTA</name>
<evidence type="ECO:0000256" key="1">
    <source>
        <dbReference type="SAM" id="MobiDB-lite"/>
    </source>
</evidence>
<keyword evidence="3" id="KW-1185">Reference proteome</keyword>
<evidence type="ECO:0000313" key="2">
    <source>
        <dbReference type="EMBL" id="KAK0463703.1"/>
    </source>
</evidence>
<feature type="region of interest" description="Disordered" evidence="1">
    <location>
        <begin position="1"/>
        <end position="102"/>
    </location>
</feature>
<feature type="compositionally biased region" description="Polar residues" evidence="1">
    <location>
        <begin position="72"/>
        <end position="82"/>
    </location>
</feature>
<reference evidence="2" key="1">
    <citation type="submission" date="2023-06" db="EMBL/GenBank/DDBJ databases">
        <authorList>
            <consortium name="Lawrence Berkeley National Laboratory"/>
            <person name="Ahrendt S."/>
            <person name="Sahu N."/>
            <person name="Indic B."/>
            <person name="Wong-Bajracharya J."/>
            <person name="Merenyi Z."/>
            <person name="Ke H.-M."/>
            <person name="Monk M."/>
            <person name="Kocsube S."/>
            <person name="Drula E."/>
            <person name="Lipzen A."/>
            <person name="Balint B."/>
            <person name="Henrissat B."/>
            <person name="Andreopoulos B."/>
            <person name="Martin F.M."/>
            <person name="Harder C.B."/>
            <person name="Rigling D."/>
            <person name="Ford K.L."/>
            <person name="Foster G.D."/>
            <person name="Pangilinan J."/>
            <person name="Papanicolaou A."/>
            <person name="Barry K."/>
            <person name="LaButti K."/>
            <person name="Viragh M."/>
            <person name="Koriabine M."/>
            <person name="Yan M."/>
            <person name="Riley R."/>
            <person name="Champramary S."/>
            <person name="Plett K.L."/>
            <person name="Tsai I.J."/>
            <person name="Slot J."/>
            <person name="Sipos G."/>
            <person name="Plett J."/>
            <person name="Nagy L.G."/>
            <person name="Grigoriev I.V."/>
        </authorList>
    </citation>
    <scope>NUCLEOTIDE SEQUENCE</scope>
    <source>
        <strain evidence="2">CCBAS 213</strain>
    </source>
</reference>
<dbReference type="AlphaFoldDB" id="A0AA39NDX9"/>
<feature type="region of interest" description="Disordered" evidence="1">
    <location>
        <begin position="117"/>
        <end position="138"/>
    </location>
</feature>
<feature type="compositionally biased region" description="Basic and acidic residues" evidence="1">
    <location>
        <begin position="12"/>
        <end position="26"/>
    </location>
</feature>
<organism evidence="2 3">
    <name type="scientific">Armillaria tabescens</name>
    <name type="common">Ringless honey mushroom</name>
    <name type="synonym">Agaricus tabescens</name>
    <dbReference type="NCBI Taxonomy" id="1929756"/>
    <lineage>
        <taxon>Eukaryota</taxon>
        <taxon>Fungi</taxon>
        <taxon>Dikarya</taxon>
        <taxon>Basidiomycota</taxon>
        <taxon>Agaricomycotina</taxon>
        <taxon>Agaricomycetes</taxon>
        <taxon>Agaricomycetidae</taxon>
        <taxon>Agaricales</taxon>
        <taxon>Marasmiineae</taxon>
        <taxon>Physalacriaceae</taxon>
        <taxon>Desarmillaria</taxon>
    </lineage>
</organism>
<evidence type="ECO:0000313" key="3">
    <source>
        <dbReference type="Proteomes" id="UP001175211"/>
    </source>
</evidence>
<dbReference type="EMBL" id="JAUEPS010000007">
    <property type="protein sequence ID" value="KAK0463703.1"/>
    <property type="molecule type" value="Genomic_DNA"/>
</dbReference>
<accession>A0AA39NDX9</accession>
<proteinExistence type="predicted"/>
<protein>
    <submittedName>
        <fullName evidence="2">Uncharacterized protein</fullName>
    </submittedName>
</protein>
<gene>
    <name evidence="2" type="ORF">EV420DRAFT_1103835</name>
</gene>
<comment type="caution">
    <text evidence="2">The sequence shown here is derived from an EMBL/GenBank/DDBJ whole genome shotgun (WGS) entry which is preliminary data.</text>
</comment>
<dbReference type="Proteomes" id="UP001175211">
    <property type="component" value="Unassembled WGS sequence"/>
</dbReference>
<sequence length="259" mass="28178">MLSSQAPGYAKTRRDARDIPQRDNCAHDAVPSQRRNPQPGAPVEAPLIDQPRQPYPPYTQYNHNYAGPPPSYHTNPSVTSLKTPHRKSHTAYPTPPDSPEYTTYLKVDQTEPERAASLTFDDVTSQPPQRMESTRSVQTVSTIRLEDLSILHPPPGPDSPRRNALVYDEAAYPTSFSPGRSPGAELARILATESVTTLPRYASMAPSDSDLAVHECSGSDVVADLDTARNTAADLWKRTIVCSKCNGTAVCGGNQANAI</sequence>